<keyword evidence="4" id="KW-1185">Reference proteome</keyword>
<dbReference type="InterPro" id="IPR016181">
    <property type="entry name" value="Acyl_CoA_acyltransferase"/>
</dbReference>
<name>G0NKI2_CAEBE</name>
<dbReference type="PROSITE" id="PS51726">
    <property type="entry name" value="MYST_HAT"/>
    <property type="match status" value="1"/>
</dbReference>
<evidence type="ECO:0000313" key="4">
    <source>
        <dbReference type="Proteomes" id="UP000008068"/>
    </source>
</evidence>
<dbReference type="SUPFAM" id="SSF55729">
    <property type="entry name" value="Acyl-CoA N-acyltransferases (Nat)"/>
    <property type="match status" value="1"/>
</dbReference>
<dbReference type="InParanoid" id="G0NKI2"/>
<feature type="region of interest" description="Disordered" evidence="1">
    <location>
        <begin position="34"/>
        <end position="59"/>
    </location>
</feature>
<evidence type="ECO:0000313" key="3">
    <source>
        <dbReference type="EMBL" id="EGT32952.1"/>
    </source>
</evidence>
<proteinExistence type="predicted"/>
<organism evidence="4">
    <name type="scientific">Caenorhabditis brenneri</name>
    <name type="common">Nematode worm</name>
    <dbReference type="NCBI Taxonomy" id="135651"/>
    <lineage>
        <taxon>Eukaryota</taxon>
        <taxon>Metazoa</taxon>
        <taxon>Ecdysozoa</taxon>
        <taxon>Nematoda</taxon>
        <taxon>Chromadorea</taxon>
        <taxon>Rhabditida</taxon>
        <taxon>Rhabditina</taxon>
        <taxon>Rhabditomorpha</taxon>
        <taxon>Rhabditoidea</taxon>
        <taxon>Rhabditidae</taxon>
        <taxon>Peloderinae</taxon>
        <taxon>Caenorhabditis</taxon>
    </lineage>
</organism>
<accession>G0NKI2</accession>
<dbReference type="Proteomes" id="UP000008068">
    <property type="component" value="Unassembled WGS sequence"/>
</dbReference>
<sequence length="167" mass="19484">MGFLFNNKNYYSEFRLLYHILAVKINFKHLPLRPQPRSPVRPQSSSAFSEDEDEEDNRMGVRKPLQMKEGLGEFKCGGCDDCRLSEEYKSMPLIIDASSFQISPDARRIFEKAKKRKEAMEETNFWDTDLFLFYVITHIDVVGCHYAGFFSKEKNELSTNNVNCNFV</sequence>
<dbReference type="GO" id="GO:0004402">
    <property type="term" value="F:histone acetyltransferase activity"/>
    <property type="evidence" value="ECO:0007669"/>
    <property type="project" value="InterPro"/>
</dbReference>
<reference evidence="4" key="1">
    <citation type="submission" date="2011-07" db="EMBL/GenBank/DDBJ databases">
        <authorList>
            <consortium name="Caenorhabditis brenneri Sequencing and Analysis Consortium"/>
            <person name="Wilson R.K."/>
        </authorList>
    </citation>
    <scope>NUCLEOTIDE SEQUENCE [LARGE SCALE GENOMIC DNA]</scope>
    <source>
        <strain evidence="4">PB2801</strain>
    </source>
</reference>
<protein>
    <recommendedName>
        <fullName evidence="2">MYST-type HAT domain-containing protein</fullName>
    </recommendedName>
</protein>
<evidence type="ECO:0000256" key="1">
    <source>
        <dbReference type="SAM" id="MobiDB-lite"/>
    </source>
</evidence>
<dbReference type="EMBL" id="GL379900">
    <property type="protein sequence ID" value="EGT32952.1"/>
    <property type="molecule type" value="Genomic_DNA"/>
</dbReference>
<dbReference type="HOGENOM" id="CLU_1595976_0_0_1"/>
<dbReference type="AlphaFoldDB" id="G0NKI2"/>
<dbReference type="Gene3D" id="3.40.630.30">
    <property type="match status" value="1"/>
</dbReference>
<evidence type="ECO:0000259" key="2">
    <source>
        <dbReference type="PROSITE" id="PS51726"/>
    </source>
</evidence>
<feature type="domain" description="MYST-type HAT" evidence="2">
    <location>
        <begin position="1"/>
        <end position="167"/>
    </location>
</feature>
<dbReference type="InterPro" id="IPR002717">
    <property type="entry name" value="HAT_MYST-type"/>
</dbReference>
<dbReference type="Pfam" id="PF01853">
    <property type="entry name" value="MOZ_SAS"/>
    <property type="match status" value="1"/>
</dbReference>
<dbReference type="GO" id="GO:0006355">
    <property type="term" value="P:regulation of DNA-templated transcription"/>
    <property type="evidence" value="ECO:0007669"/>
    <property type="project" value="InterPro"/>
</dbReference>
<dbReference type="STRING" id="135651.G0NKI2"/>
<gene>
    <name evidence="3" type="ORF">CAEBREN_11603</name>
</gene>